<comment type="caution">
    <text evidence="1">The sequence shown here is derived from an EMBL/GenBank/DDBJ whole genome shotgun (WGS) entry which is preliminary data.</text>
</comment>
<sequence>MKKIIPVLALSGLLLVGCGKDEKGFIVIKNETDSPLTNVTIHYASPKVDEVVGTINPKSSYKYPINYTYNETAIDLIYIDKNQKITTKTVVGYSAKYDKENVEVVIK</sequence>
<gene>
    <name evidence="1" type="ORF">D7V64_16795</name>
</gene>
<evidence type="ECO:0000313" key="2">
    <source>
        <dbReference type="Proteomes" id="UP000281084"/>
    </source>
</evidence>
<protein>
    <recommendedName>
        <fullName evidence="3">Lipoprotein</fullName>
    </recommendedName>
</protein>
<name>A0A3A8FKB3_9GAMM</name>
<proteinExistence type="predicted"/>
<dbReference type="RefSeq" id="WP_065996322.1">
    <property type="nucleotide sequence ID" value="NZ_RAXZ01000060.1"/>
</dbReference>
<dbReference type="Proteomes" id="UP000281084">
    <property type="component" value="Unassembled WGS sequence"/>
</dbReference>
<evidence type="ECO:0000313" key="1">
    <source>
        <dbReference type="EMBL" id="RKG47405.1"/>
    </source>
</evidence>
<organism evidence="1 2">
    <name type="scientific">Acinetobacter cumulans</name>
    <dbReference type="NCBI Taxonomy" id="2136182"/>
    <lineage>
        <taxon>Bacteria</taxon>
        <taxon>Pseudomonadati</taxon>
        <taxon>Pseudomonadota</taxon>
        <taxon>Gammaproteobacteria</taxon>
        <taxon>Moraxellales</taxon>
        <taxon>Moraxellaceae</taxon>
        <taxon>Acinetobacter</taxon>
    </lineage>
</organism>
<evidence type="ECO:0008006" key="3">
    <source>
        <dbReference type="Google" id="ProtNLM"/>
    </source>
</evidence>
<reference evidence="1 2" key="1">
    <citation type="submission" date="2018-09" db="EMBL/GenBank/DDBJ databases">
        <title>The draft genome of Acinetobacter spp. strains.</title>
        <authorList>
            <person name="Qin J."/>
            <person name="Feng Y."/>
            <person name="Zong Z."/>
        </authorList>
    </citation>
    <scope>NUCLEOTIDE SEQUENCE [LARGE SCALE GENOMIC DNA]</scope>
    <source>
        <strain evidence="1 2">WCHAc060002</strain>
    </source>
</reference>
<dbReference type="PROSITE" id="PS51257">
    <property type="entry name" value="PROKAR_LIPOPROTEIN"/>
    <property type="match status" value="1"/>
</dbReference>
<accession>A0A3A8FKB3</accession>
<dbReference type="EMBL" id="RAXZ01000060">
    <property type="protein sequence ID" value="RKG47405.1"/>
    <property type="molecule type" value="Genomic_DNA"/>
</dbReference>
<dbReference type="AlphaFoldDB" id="A0A3A8FKB3"/>